<name>A0A1Y4LPS1_9FIRM</name>
<dbReference type="STRING" id="501571.GCA_900143195_02433"/>
<dbReference type="InterPro" id="IPR001736">
    <property type="entry name" value="PLipase_D/transphosphatidylase"/>
</dbReference>
<feature type="domain" description="PLD phosphodiesterase" evidence="1">
    <location>
        <begin position="107"/>
        <end position="133"/>
    </location>
</feature>
<gene>
    <name evidence="2" type="ORF">B5F15_06660</name>
</gene>
<dbReference type="SUPFAM" id="SSF56024">
    <property type="entry name" value="Phospholipase D/nuclease"/>
    <property type="match status" value="1"/>
</dbReference>
<dbReference type="GO" id="GO:0003824">
    <property type="term" value="F:catalytic activity"/>
    <property type="evidence" value="ECO:0007669"/>
    <property type="project" value="InterPro"/>
</dbReference>
<protein>
    <submittedName>
        <fullName evidence="2">6-phosphogluconolactonase</fullName>
    </submittedName>
</protein>
<dbReference type="EMBL" id="NFKL01000008">
    <property type="protein sequence ID" value="OUP58694.1"/>
    <property type="molecule type" value="Genomic_DNA"/>
</dbReference>
<comment type="caution">
    <text evidence="2">The sequence shown here is derived from an EMBL/GenBank/DDBJ whole genome shotgun (WGS) entry which is preliminary data.</text>
</comment>
<evidence type="ECO:0000259" key="1">
    <source>
        <dbReference type="PROSITE" id="PS50035"/>
    </source>
</evidence>
<reference evidence="3" key="1">
    <citation type="submission" date="2017-04" db="EMBL/GenBank/DDBJ databases">
        <title>Function of individual gut microbiota members based on whole genome sequencing of pure cultures obtained from chicken caecum.</title>
        <authorList>
            <person name="Medvecky M."/>
            <person name="Cejkova D."/>
            <person name="Polansky O."/>
            <person name="Karasova D."/>
            <person name="Kubasova T."/>
            <person name="Cizek A."/>
            <person name="Rychlik I."/>
        </authorList>
    </citation>
    <scope>NUCLEOTIDE SEQUENCE [LARGE SCALE GENOMIC DNA]</scope>
    <source>
        <strain evidence="3">An179</strain>
    </source>
</reference>
<dbReference type="CDD" id="cd00138">
    <property type="entry name" value="PLDc_SF"/>
    <property type="match status" value="1"/>
</dbReference>
<dbReference type="Proteomes" id="UP000195326">
    <property type="component" value="Unassembled WGS sequence"/>
</dbReference>
<sequence>MKKEFVTNNSKFVYSKNELGYQEVLDDFENASEITIITYNISEKKLALVSALRMAGERCIINIITNIPSRWEVYYGDTFRDKAKQKINLYLSKLNPDRLGINSKVFFDFSNHGKIIMTDHVVYVGSANYSEESANNTEFGFISRDKEFINYISSEVLPDIQATAIPYYEYDYTSLLLEANVALSAIYNIKNELYEEVYRLHDDVDGEWYYYVEHEASLTAGTLDKVVQIVSEACKIASDIYDAIDTITNSDEYATTEANDKYEELLTLSSRIEEVREFDTLIELSQFDSEEYVNRQLQEEYAMEAYEDNLENCIDLASDEAMDIIWNLTQAAKEDIDELIEDLQKFCEVYSSIIENLREREIKKVNSEIDNT</sequence>
<dbReference type="Gene3D" id="3.30.870.10">
    <property type="entry name" value="Endonuclease Chain A"/>
    <property type="match status" value="1"/>
</dbReference>
<evidence type="ECO:0000313" key="3">
    <source>
        <dbReference type="Proteomes" id="UP000195326"/>
    </source>
</evidence>
<dbReference type="PROSITE" id="PS50035">
    <property type="entry name" value="PLD"/>
    <property type="match status" value="1"/>
</dbReference>
<dbReference type="Pfam" id="PF13091">
    <property type="entry name" value="PLDc_2"/>
    <property type="match status" value="1"/>
</dbReference>
<evidence type="ECO:0000313" key="2">
    <source>
        <dbReference type="EMBL" id="OUP58694.1"/>
    </source>
</evidence>
<dbReference type="GO" id="GO:0006793">
    <property type="term" value="P:phosphorus metabolic process"/>
    <property type="evidence" value="ECO:0007669"/>
    <property type="project" value="UniProtKB-ARBA"/>
</dbReference>
<dbReference type="RefSeq" id="WP_016146943.1">
    <property type="nucleotide sequence ID" value="NZ_CABKSA010000001.1"/>
</dbReference>
<dbReference type="SMART" id="SM00155">
    <property type="entry name" value="PLDc"/>
    <property type="match status" value="1"/>
</dbReference>
<dbReference type="AlphaFoldDB" id="A0A1Y4LPS1"/>
<accession>A0A1Y4LPS1</accession>
<organism evidence="2 3">
    <name type="scientific">Butyricicoccus pullicaecorum</name>
    <dbReference type="NCBI Taxonomy" id="501571"/>
    <lineage>
        <taxon>Bacteria</taxon>
        <taxon>Bacillati</taxon>
        <taxon>Bacillota</taxon>
        <taxon>Clostridia</taxon>
        <taxon>Eubacteriales</taxon>
        <taxon>Butyricicoccaceae</taxon>
        <taxon>Butyricicoccus</taxon>
    </lineage>
</organism>
<dbReference type="InterPro" id="IPR025202">
    <property type="entry name" value="PLD-like_dom"/>
</dbReference>
<proteinExistence type="predicted"/>